<evidence type="ECO:0000313" key="14">
    <source>
        <dbReference type="Proteomes" id="UP000003257"/>
    </source>
</evidence>
<dbReference type="NCBIfam" id="TIGR03141">
    <property type="entry name" value="cytochro_ccmD"/>
    <property type="match status" value="1"/>
</dbReference>
<evidence type="ECO:0000256" key="1">
    <source>
        <dbReference type="ARBA" id="ARBA00002442"/>
    </source>
</evidence>
<evidence type="ECO:0000256" key="9">
    <source>
        <dbReference type="ARBA" id="ARBA00022748"/>
    </source>
</evidence>
<dbReference type="Pfam" id="PF04995">
    <property type="entry name" value="CcmD"/>
    <property type="match status" value="1"/>
</dbReference>
<comment type="caution">
    <text evidence="13">The sequence shown here is derived from an EMBL/GenBank/DDBJ whole genome shotgun (WGS) entry which is preliminary data.</text>
</comment>
<comment type="similarity">
    <text evidence="3 12">Belongs to the CcmD/CycX/HelD family.</text>
</comment>
<keyword evidence="8 12" id="KW-0812">Transmembrane</keyword>
<evidence type="ECO:0000256" key="8">
    <source>
        <dbReference type="ARBA" id="ARBA00022692"/>
    </source>
</evidence>
<evidence type="ECO:0000256" key="11">
    <source>
        <dbReference type="ARBA" id="ARBA00023136"/>
    </source>
</evidence>
<dbReference type="InterPro" id="IPR007078">
    <property type="entry name" value="Haem_export_protD_CcmD"/>
</dbReference>
<name>A0ABM9X4F2_9RHOB</name>
<comment type="function">
    <text evidence="1 12">Required for the export of heme to the periplasm for the biogenesis of c-type cytochromes.</text>
</comment>
<protein>
    <recommendedName>
        <fullName evidence="4 12">Heme exporter protein D</fullName>
    </recommendedName>
</protein>
<feature type="transmembrane region" description="Helical" evidence="12">
    <location>
        <begin position="12"/>
        <end position="31"/>
    </location>
</feature>
<evidence type="ECO:0000256" key="10">
    <source>
        <dbReference type="ARBA" id="ARBA00022989"/>
    </source>
</evidence>
<evidence type="ECO:0000256" key="7">
    <source>
        <dbReference type="ARBA" id="ARBA00022519"/>
    </source>
</evidence>
<organism evidence="13 14">
    <name type="scientific">Sulfitobacter indolifex HEL-45</name>
    <dbReference type="NCBI Taxonomy" id="391624"/>
    <lineage>
        <taxon>Bacteria</taxon>
        <taxon>Pseudomonadati</taxon>
        <taxon>Pseudomonadota</taxon>
        <taxon>Alphaproteobacteria</taxon>
        <taxon>Rhodobacterales</taxon>
        <taxon>Roseobacteraceae</taxon>
        <taxon>Sulfitobacter</taxon>
    </lineage>
</organism>
<comment type="subcellular location">
    <subcellularLocation>
        <location evidence="2 12">Cell inner membrane</location>
        <topology evidence="2 12">Single-pass membrane protein</topology>
    </subcellularLocation>
</comment>
<dbReference type="RefSeq" id="WP_007120146.1">
    <property type="nucleotide sequence ID" value="NZ_ABID01000004.1"/>
</dbReference>
<keyword evidence="9 12" id="KW-0201">Cytochrome c-type biogenesis</keyword>
<evidence type="ECO:0000256" key="2">
    <source>
        <dbReference type="ARBA" id="ARBA00004377"/>
    </source>
</evidence>
<dbReference type="EMBL" id="ABID01000004">
    <property type="protein sequence ID" value="EDQ04382.1"/>
    <property type="molecule type" value="Genomic_DNA"/>
</dbReference>
<keyword evidence="10 12" id="KW-1133">Transmembrane helix</keyword>
<keyword evidence="11 12" id="KW-0472">Membrane</keyword>
<evidence type="ECO:0000256" key="6">
    <source>
        <dbReference type="ARBA" id="ARBA00022475"/>
    </source>
</evidence>
<proteinExistence type="inferred from homology"/>
<evidence type="ECO:0000256" key="3">
    <source>
        <dbReference type="ARBA" id="ARBA00008741"/>
    </source>
</evidence>
<evidence type="ECO:0000256" key="4">
    <source>
        <dbReference type="ARBA" id="ARBA00016461"/>
    </source>
</evidence>
<keyword evidence="5 12" id="KW-0813">Transport</keyword>
<dbReference type="Proteomes" id="UP000003257">
    <property type="component" value="Unassembled WGS sequence"/>
</dbReference>
<evidence type="ECO:0000256" key="12">
    <source>
        <dbReference type="RuleBase" id="RU363101"/>
    </source>
</evidence>
<keyword evidence="14" id="KW-1185">Reference proteome</keyword>
<reference evidence="13 14" key="1">
    <citation type="submission" date="2007-11" db="EMBL/GenBank/DDBJ databases">
        <authorList>
            <person name="Wagner-Dobler I."/>
            <person name="Ferriera S."/>
            <person name="Johnson J."/>
            <person name="Kravitz S."/>
            <person name="Beeson K."/>
            <person name="Sutton G."/>
            <person name="Rogers Y.-H."/>
            <person name="Friedman R."/>
            <person name="Frazier M."/>
            <person name="Venter J.C."/>
        </authorList>
    </citation>
    <scope>NUCLEOTIDE SEQUENCE [LARGE SCALE GENOMIC DNA]</scope>
    <source>
        <strain evidence="13 14">HEL-45</strain>
    </source>
</reference>
<evidence type="ECO:0000313" key="13">
    <source>
        <dbReference type="EMBL" id="EDQ04382.1"/>
    </source>
</evidence>
<keyword evidence="6 12" id="KW-1003">Cell membrane</keyword>
<gene>
    <name evidence="13" type="ORF">OIHEL45_15674</name>
</gene>
<accession>A0ABM9X4F2</accession>
<sequence>MPELGKYAAEVLSAYGASLLLLAALVGVTLLRGRAARRALEETEAEAGRRG</sequence>
<evidence type="ECO:0000256" key="5">
    <source>
        <dbReference type="ARBA" id="ARBA00022448"/>
    </source>
</evidence>
<keyword evidence="7 12" id="KW-0997">Cell inner membrane</keyword>